<sequence>MFSFLRQLKALIHKNLLVTVARRPFGFLLSMWGFPLAILALLLSIPSLLPTLNTFGVSKSAPIRSLADTVDRKLAIVRPLELASDVDRVIETFTKPVKKDLLVLHENESSLLSVCLPNTRGVSDCHAVVIFHDSPLTTAAVRGPQSNKTHTWRYTIRADPARNNRNIDVREHKSDQEDLYMPLQLAINNAITNSTTIPETIMFTPQEQSEEEQKNMNSNAAIIGRVYVFALIAAHFSIIYRLTNFVTSERDAGMAQLIDSMGGGTTIAARVLSWLITFDLVALPCYVGLGVLYQRLAFPASGAAGIIGWQILLGFAINSSTVFATAFFSKSRVSAIYVVFVFVLLSIVAQMYASESQPHPQSSTVSALSLLFPSSNNVYFIQQMCLWQLSGLGFDASKMPAEVPGLFSTSYAVSQSAMLRYLALHIFLYPMAAMGIEKLLHGIHYRKRRLSNKSLGSTGVAAQTLDLRKEFTPSLATRICCCGRRKTVMAVDGVSFQAQKGQIMCLVGPNGSGKTTTLHMMSGFISPTGGSIVLAAAPSQIGICPQQNTLWDDLTVQEHVYLWDRIKSGNKSRAELTSLIEQCDLYPKRNFKAKELSGGQKRKLQLACMFVGDPLVCLIDECTSGLDPVSRRAIWEILLQQRSKRSIIFTTHFLDEVDVLADHIVLLSKGKVECQGVPAQLKNLHGGGYKVLVPISADNLGHDYPRAIHQDKLTYTVPDSRSASQLISACLARGLTDVAVNGPQFEDVFLNLLQDDSLLGPVKDAMALDSGFAMSPGMVISSWAQFRILYRKRWTVLARFWSPYVFVLIVPLAITFLIGGLLKDYEPPSCDALQDTFPVDISALRWDDSCAVGESCDQLSIAPTPANASLFGLVQSGYQELSKVSVGAYGKFVAVHDSRDKMLSHIARNITGAGYGGVFAGSRTEAPVIAYRMFTFGDQSGSRLLDIWSQMQGGVEINSSQELMPQTRRGADMTSIGYLLCFTLIQVLYPAFFVLYPAIEQSRKVRAMQYANGVGRAPLWAAYGAFDFLWILAVSTGVTLLGSMRVQFSGPLLLLLLILALHGLAATLMGYAVAHFTDGPLKSYLATLGLGMLSAILIGIAIATSNGTDQANMNMAAVTFAANLFLPIGNVIRTLLVGYNMMEAGCKDGEPISVGSMGGFGGPLLYLAIQVATLLVVITWLEGGLPKLKLSKFKVGGPLIRDGDVELATMHSRNAQHARDPVAMETARAEEADSDLLRVLHVSKAFGSNRAVDDLTFGLPKNDVMALIGPNGAGKSTLVNMIQAELSPDQGRVMLCQEDGRWPSSRKNLGVCPQHDAPDLMNTRDHLSFYARIKGIKGVKGNVNYIMDKLNLTPHANTQASKLSGGNKRKLMLAIAILGMPSVVVLDEPTSAMDAVAKRQFWRVIQQVAQGRSILLTTHSMEEANALATRTAIMARRFLAIGTTQALREQYSNMYFASLVLTSAPTSTTQEMSRVGDWVQHCVPGAQFERESLGGQIRFTFPAATSGECGASPVARLIEMLERDKATMGIEYYSISGPTLEDVFLGVIRKNQVVEENGVQARHGRKTVFTRAASLFSRKGAWVQT</sequence>
<evidence type="ECO:0000259" key="11">
    <source>
        <dbReference type="PROSITE" id="PS50893"/>
    </source>
</evidence>
<evidence type="ECO:0000313" key="12">
    <source>
        <dbReference type="EMBL" id="POR34064.1"/>
    </source>
</evidence>
<dbReference type="GO" id="GO:0140359">
    <property type="term" value="F:ABC-type transporter activity"/>
    <property type="evidence" value="ECO:0007669"/>
    <property type="project" value="InterPro"/>
</dbReference>
<dbReference type="InterPro" id="IPR003439">
    <property type="entry name" value="ABC_transporter-like_ATP-bd"/>
</dbReference>
<dbReference type="InterPro" id="IPR017871">
    <property type="entry name" value="ABC_transporter-like_CS"/>
</dbReference>
<evidence type="ECO:0000256" key="2">
    <source>
        <dbReference type="ARBA" id="ARBA00008869"/>
    </source>
</evidence>
<keyword evidence="13" id="KW-1185">Reference proteome</keyword>
<feature type="transmembrane region" description="Helical" evidence="10">
    <location>
        <begin position="1164"/>
        <end position="1185"/>
    </location>
</feature>
<keyword evidence="3" id="KW-0813">Transport</keyword>
<dbReference type="STRING" id="94208.A0A2S4KV62"/>
<dbReference type="GO" id="GO:0005319">
    <property type="term" value="F:lipid transporter activity"/>
    <property type="evidence" value="ECO:0007669"/>
    <property type="project" value="TreeGrafter"/>
</dbReference>
<feature type="transmembrane region" description="Helical" evidence="10">
    <location>
        <begin position="271"/>
        <end position="294"/>
    </location>
</feature>
<dbReference type="Pfam" id="PF12698">
    <property type="entry name" value="ABC2_membrane_3"/>
    <property type="match status" value="1"/>
</dbReference>
<keyword evidence="4 10" id="KW-0812">Transmembrane</keyword>
<feature type="domain" description="ABC transporter" evidence="11">
    <location>
        <begin position="462"/>
        <end position="694"/>
    </location>
</feature>
<reference evidence="12 13" key="1">
    <citation type="submission" date="2018-01" db="EMBL/GenBank/DDBJ databases">
        <title>Harnessing the power of phylogenomics to disentangle the directionality and signatures of interkingdom host jumping in the parasitic fungal genus Tolypocladium.</title>
        <authorList>
            <person name="Quandt C.A."/>
            <person name="Patterson W."/>
            <person name="Spatafora J.W."/>
        </authorList>
    </citation>
    <scope>NUCLEOTIDE SEQUENCE [LARGE SCALE GENOMIC DNA]</scope>
    <source>
        <strain evidence="12 13">NRBC 100945</strain>
    </source>
</reference>
<comment type="similarity">
    <text evidence="2">Belongs to the ABC transporter superfamily. ABCA family.</text>
</comment>
<dbReference type="InterPro" id="IPR003593">
    <property type="entry name" value="AAA+_ATPase"/>
</dbReference>
<keyword evidence="6" id="KW-0547">Nucleotide-binding</keyword>
<dbReference type="PROSITE" id="PS00211">
    <property type="entry name" value="ABC_TRANSPORTER_1"/>
    <property type="match status" value="2"/>
</dbReference>
<dbReference type="PROSITE" id="PS50893">
    <property type="entry name" value="ABC_TRANSPORTER_2"/>
    <property type="match status" value="2"/>
</dbReference>
<dbReference type="OrthoDB" id="8061355at2759"/>
<keyword evidence="7" id="KW-0067">ATP-binding</keyword>
<name>A0A2S4KV62_9HYPO</name>
<evidence type="ECO:0000313" key="13">
    <source>
        <dbReference type="Proteomes" id="UP000237481"/>
    </source>
</evidence>
<evidence type="ECO:0000256" key="8">
    <source>
        <dbReference type="ARBA" id="ARBA00022989"/>
    </source>
</evidence>
<dbReference type="Gene3D" id="3.40.50.300">
    <property type="entry name" value="P-loop containing nucleotide triphosphate hydrolases"/>
    <property type="match status" value="2"/>
</dbReference>
<feature type="transmembrane region" description="Helical" evidence="10">
    <location>
        <begin position="335"/>
        <end position="353"/>
    </location>
</feature>
<dbReference type="InterPro" id="IPR026082">
    <property type="entry name" value="ABCA"/>
</dbReference>
<dbReference type="PANTHER" id="PTHR19229">
    <property type="entry name" value="ATP-BINDING CASSETTE TRANSPORTER SUBFAMILY A ABCA"/>
    <property type="match status" value="1"/>
</dbReference>
<dbReference type="CDD" id="cd03263">
    <property type="entry name" value="ABC_subfamily_A"/>
    <property type="match status" value="2"/>
</dbReference>
<dbReference type="InterPro" id="IPR013525">
    <property type="entry name" value="ABC2_TM"/>
</dbReference>
<keyword evidence="9 10" id="KW-0472">Membrane</keyword>
<feature type="transmembrane region" description="Helical" evidence="10">
    <location>
        <begin position="418"/>
        <end position="440"/>
    </location>
</feature>
<feature type="transmembrane region" description="Helical" evidence="10">
    <location>
        <begin position="1084"/>
        <end position="1103"/>
    </location>
</feature>
<feature type="transmembrane region" description="Helical" evidence="10">
    <location>
        <begin position="1053"/>
        <end position="1072"/>
    </location>
</feature>
<evidence type="ECO:0000256" key="3">
    <source>
        <dbReference type="ARBA" id="ARBA00022448"/>
    </source>
</evidence>
<evidence type="ECO:0000256" key="5">
    <source>
        <dbReference type="ARBA" id="ARBA00022737"/>
    </source>
</evidence>
<comment type="subcellular location">
    <subcellularLocation>
        <location evidence="1">Membrane</location>
        <topology evidence="1">Multi-pass membrane protein</topology>
    </subcellularLocation>
</comment>
<feature type="transmembrane region" description="Helical" evidence="10">
    <location>
        <begin position="306"/>
        <end position="328"/>
    </location>
</feature>
<evidence type="ECO:0000256" key="6">
    <source>
        <dbReference type="ARBA" id="ARBA00022741"/>
    </source>
</evidence>
<gene>
    <name evidence="12" type="ORF">TPAR_05769</name>
</gene>
<dbReference type="SMART" id="SM00382">
    <property type="entry name" value="AAA"/>
    <property type="match status" value="2"/>
</dbReference>
<accession>A0A2S4KV62</accession>
<proteinExistence type="inferred from homology"/>
<evidence type="ECO:0000256" key="1">
    <source>
        <dbReference type="ARBA" id="ARBA00004141"/>
    </source>
</evidence>
<dbReference type="GO" id="GO:0016020">
    <property type="term" value="C:membrane"/>
    <property type="evidence" value="ECO:0007669"/>
    <property type="project" value="UniProtKB-SubCell"/>
</dbReference>
<feature type="transmembrane region" description="Helical" evidence="10">
    <location>
        <begin position="25"/>
        <end position="49"/>
    </location>
</feature>
<feature type="transmembrane region" description="Helical" evidence="10">
    <location>
        <begin position="222"/>
        <end position="240"/>
    </location>
</feature>
<feature type="transmembrane region" description="Helical" evidence="10">
    <location>
        <begin position="1115"/>
        <end position="1132"/>
    </location>
</feature>
<evidence type="ECO:0000256" key="7">
    <source>
        <dbReference type="ARBA" id="ARBA00022840"/>
    </source>
</evidence>
<dbReference type="InterPro" id="IPR027417">
    <property type="entry name" value="P-loop_NTPase"/>
</dbReference>
<feature type="transmembrane region" description="Helical" evidence="10">
    <location>
        <begin position="976"/>
        <end position="999"/>
    </location>
</feature>
<dbReference type="GO" id="GO:0005524">
    <property type="term" value="F:ATP binding"/>
    <property type="evidence" value="ECO:0007669"/>
    <property type="project" value="UniProtKB-KW"/>
</dbReference>
<dbReference type="Proteomes" id="UP000237481">
    <property type="component" value="Unassembled WGS sequence"/>
</dbReference>
<dbReference type="PANTHER" id="PTHR19229:SF36">
    <property type="entry name" value="ATP-BINDING CASSETTE SUB-FAMILY A MEMBER 2"/>
    <property type="match status" value="1"/>
</dbReference>
<evidence type="ECO:0000256" key="4">
    <source>
        <dbReference type="ARBA" id="ARBA00022692"/>
    </source>
</evidence>
<dbReference type="Pfam" id="PF00005">
    <property type="entry name" value="ABC_tran"/>
    <property type="match status" value="2"/>
</dbReference>
<feature type="transmembrane region" description="Helical" evidence="10">
    <location>
        <begin position="804"/>
        <end position="822"/>
    </location>
</feature>
<dbReference type="EMBL" id="PKSG01000576">
    <property type="protein sequence ID" value="POR34064.1"/>
    <property type="molecule type" value="Genomic_DNA"/>
</dbReference>
<feature type="domain" description="ABC transporter" evidence="11">
    <location>
        <begin position="1237"/>
        <end position="1461"/>
    </location>
</feature>
<evidence type="ECO:0000256" key="10">
    <source>
        <dbReference type="SAM" id="Phobius"/>
    </source>
</evidence>
<keyword evidence="5" id="KW-0677">Repeat</keyword>
<comment type="caution">
    <text evidence="12">The sequence shown here is derived from an EMBL/GenBank/DDBJ whole genome shotgun (WGS) entry which is preliminary data.</text>
</comment>
<evidence type="ECO:0000256" key="9">
    <source>
        <dbReference type="ARBA" id="ARBA00023136"/>
    </source>
</evidence>
<organism evidence="12 13">
    <name type="scientific">Tolypocladium paradoxum</name>
    <dbReference type="NCBI Taxonomy" id="94208"/>
    <lineage>
        <taxon>Eukaryota</taxon>
        <taxon>Fungi</taxon>
        <taxon>Dikarya</taxon>
        <taxon>Ascomycota</taxon>
        <taxon>Pezizomycotina</taxon>
        <taxon>Sordariomycetes</taxon>
        <taxon>Hypocreomycetidae</taxon>
        <taxon>Hypocreales</taxon>
        <taxon>Ophiocordycipitaceae</taxon>
        <taxon>Tolypocladium</taxon>
    </lineage>
</organism>
<keyword evidence="8 10" id="KW-1133">Transmembrane helix</keyword>
<dbReference type="GO" id="GO:0016887">
    <property type="term" value="F:ATP hydrolysis activity"/>
    <property type="evidence" value="ECO:0007669"/>
    <property type="project" value="InterPro"/>
</dbReference>
<dbReference type="SUPFAM" id="SSF52540">
    <property type="entry name" value="P-loop containing nucleoside triphosphate hydrolases"/>
    <property type="match status" value="2"/>
</dbReference>
<feature type="transmembrane region" description="Helical" evidence="10">
    <location>
        <begin position="1019"/>
        <end position="1041"/>
    </location>
</feature>
<protein>
    <submittedName>
        <fullName evidence="12">ABC transporter</fullName>
    </submittedName>
</protein>